<feature type="compositionally biased region" description="Acidic residues" evidence="4">
    <location>
        <begin position="497"/>
        <end position="524"/>
    </location>
</feature>
<evidence type="ECO:0000256" key="1">
    <source>
        <dbReference type="ARBA" id="ARBA00004496"/>
    </source>
</evidence>
<dbReference type="AlphaFoldDB" id="A0A8C4Z482"/>
<evidence type="ECO:0000256" key="4">
    <source>
        <dbReference type="SAM" id="MobiDB-lite"/>
    </source>
</evidence>
<dbReference type="Pfam" id="PF16218">
    <property type="entry name" value="Peptidase_C101"/>
    <property type="match status" value="1"/>
</dbReference>
<feature type="compositionally biased region" description="Polar residues" evidence="4">
    <location>
        <begin position="116"/>
        <end position="134"/>
    </location>
</feature>
<dbReference type="GO" id="GO:1990108">
    <property type="term" value="P:protein linear deubiquitination"/>
    <property type="evidence" value="ECO:0007669"/>
    <property type="project" value="TreeGrafter"/>
</dbReference>
<feature type="region of interest" description="Disordered" evidence="4">
    <location>
        <begin position="193"/>
        <end position="268"/>
    </location>
</feature>
<feature type="compositionally biased region" description="Basic and acidic residues" evidence="4">
    <location>
        <begin position="212"/>
        <end position="232"/>
    </location>
</feature>
<dbReference type="InterPro" id="IPR023235">
    <property type="entry name" value="FAM105"/>
</dbReference>
<evidence type="ECO:0000313" key="6">
    <source>
        <dbReference type="Proteomes" id="UP000694546"/>
    </source>
</evidence>
<feature type="region of interest" description="Disordered" evidence="4">
    <location>
        <begin position="21"/>
        <end position="43"/>
    </location>
</feature>
<reference evidence="5" key="1">
    <citation type="submission" date="2025-08" db="UniProtKB">
        <authorList>
            <consortium name="Ensembl"/>
        </authorList>
    </citation>
    <scope>IDENTIFICATION</scope>
</reference>
<evidence type="ECO:0000256" key="3">
    <source>
        <dbReference type="ARBA" id="ARBA00022490"/>
    </source>
</evidence>
<organism evidence="5 6">
    <name type="scientific">Gadus morhua</name>
    <name type="common">Atlantic cod</name>
    <dbReference type="NCBI Taxonomy" id="8049"/>
    <lineage>
        <taxon>Eukaryota</taxon>
        <taxon>Metazoa</taxon>
        <taxon>Chordata</taxon>
        <taxon>Craniata</taxon>
        <taxon>Vertebrata</taxon>
        <taxon>Euteleostomi</taxon>
        <taxon>Actinopterygii</taxon>
        <taxon>Neopterygii</taxon>
        <taxon>Teleostei</taxon>
        <taxon>Neoteleostei</taxon>
        <taxon>Acanthomorphata</taxon>
        <taxon>Zeiogadaria</taxon>
        <taxon>Gadariae</taxon>
        <taxon>Gadiformes</taxon>
        <taxon>Gadoidei</taxon>
        <taxon>Gadidae</taxon>
        <taxon>Gadus</taxon>
    </lineage>
</organism>
<comment type="similarity">
    <text evidence="2">Belongs to the peptidase C65 family. Otulin subfamily.</text>
</comment>
<feature type="compositionally biased region" description="Low complexity" evidence="4">
    <location>
        <begin position="438"/>
        <end position="451"/>
    </location>
</feature>
<sequence>MIQVYSEECTSSVRAVVKLENRPDDPRGHRTRAVDPVDSHTSGLSHTMGSCCCHAETPCASLEEKSGLLAGKTAAPPETGIEGAFPDSPTSDGRKASMGEIKEGEMKEEQIKAEEQTSVTAQVRQGENTPSMRQENGVVQKESVCTEDVAPPTRHQSSAGGPLDPQLQPLPAAVAPDVAVTGTVVVATPEKQTTAAVAEERCSPPSTSQEVTDAHCEGERRNSPEGLRKEESPESLLPALGGFSPPKISNTQLLSQPPPSAPQTPTTRAVIPERILEEGSSSPDLQVCSLEPQVCGEVPVGSFVEKIHSPALQVCGDGSSHTVPGLSNTVHDNSLHSTWPSDVLDQETDCPVDSRQSKPTPLEEDLHSDLPSELRATPTEIRASPTELRASPMELSDLPSELRAPNETLEKPPEDEPRPLVTSPSGNWIGYNHLGVNQDQDQQEVVDVQQEAVWKGDGQEEEEEAAGRGMGASIEPMDTSVGGEGKETHTAAGGGEVEMDDEDEETAGEEEEEKEEEEKEEEEGKAEVSLVDQGESDEDIYASKEDMYSSPSSAEVTHLKVEESCSLAPMVDLLSYSQREWRGNTTKSALIRKGYQQMMERFGGVRRVRGDNYCALRATLFQVLSQTTKSPAWLQQDHFTTLPGELEGPDGLLSRWWFPGEYQSGDGQSGVTQRLKGYIELLRKTWAAAADCPTAEARRRLCEGVFQGGQEELGLMEALKLLMLGRAAELHRSMEQGHDVPVFCWLLFARDTSPCPRTFLTNHLRQVGVSGGLEQVEMFLLGYALRCTIQVYRLYMSGTEEFLTYYPDDHREDWPAISLVTEDDRHYNVPVVMATAAPEAASR</sequence>
<keyword evidence="6" id="KW-1185">Reference proteome</keyword>
<reference evidence="5" key="2">
    <citation type="submission" date="2025-09" db="UniProtKB">
        <authorList>
            <consortium name="Ensembl"/>
        </authorList>
    </citation>
    <scope>IDENTIFICATION</scope>
</reference>
<dbReference type="InterPro" id="IPR023236">
    <property type="entry name" value="OTULINL"/>
</dbReference>
<dbReference type="GeneTree" id="ENSGT00390000009802"/>
<evidence type="ECO:0000256" key="2">
    <source>
        <dbReference type="ARBA" id="ARBA00010267"/>
    </source>
</evidence>
<name>A0A8C4Z482_GADMO</name>
<comment type="subcellular location">
    <subcellularLocation>
        <location evidence="1">Cytoplasm</location>
    </subcellularLocation>
</comment>
<feature type="compositionally biased region" description="Polar residues" evidence="4">
    <location>
        <begin position="325"/>
        <end position="340"/>
    </location>
</feature>
<feature type="compositionally biased region" description="Low complexity" evidence="4">
    <location>
        <begin position="159"/>
        <end position="169"/>
    </location>
</feature>
<dbReference type="PANTHER" id="PTHR33662">
    <property type="entry name" value="OTU DEUBIQUITINASE WITH LINEAR LINKAGE-SPECIFICITY A-RELATED"/>
    <property type="match status" value="1"/>
</dbReference>
<feature type="compositionally biased region" description="Basic and acidic residues" evidence="4">
    <location>
        <begin position="92"/>
        <end position="115"/>
    </location>
</feature>
<keyword evidence="3" id="KW-0963">Cytoplasm</keyword>
<feature type="compositionally biased region" description="Basic and acidic residues" evidence="4">
    <location>
        <begin position="21"/>
        <end position="38"/>
    </location>
</feature>
<dbReference type="Proteomes" id="UP000694546">
    <property type="component" value="Chromosome 23"/>
</dbReference>
<feature type="region of interest" description="Disordered" evidence="4">
    <location>
        <begin position="325"/>
        <end position="535"/>
    </location>
</feature>
<proteinExistence type="inferred from homology"/>
<protein>
    <submittedName>
        <fullName evidence="5">OTU deubiquitinase with linear linkage specificity a</fullName>
    </submittedName>
</protein>
<feature type="compositionally biased region" description="Basic and acidic residues" evidence="4">
    <location>
        <begin position="408"/>
        <end position="418"/>
    </location>
</feature>
<evidence type="ECO:0000313" key="5">
    <source>
        <dbReference type="Ensembl" id="ENSGMOP00000006416.2"/>
    </source>
</evidence>
<dbReference type="PANTHER" id="PTHR33662:SF3">
    <property type="entry name" value="FIBROUS SHEATH CABYR-BINDING PROTEIN-LIKE-RELATED"/>
    <property type="match status" value="1"/>
</dbReference>
<dbReference type="PRINTS" id="PR02056">
    <property type="entry name" value="PROTEINF105A"/>
</dbReference>
<feature type="region of interest" description="Disordered" evidence="4">
    <location>
        <begin position="72"/>
        <end position="169"/>
    </location>
</feature>
<dbReference type="Ensembl" id="ENSGMOT00000006606.2">
    <property type="protein sequence ID" value="ENSGMOP00000006416.2"/>
    <property type="gene ID" value="ENSGMOG00000006048.2"/>
</dbReference>
<dbReference type="PRINTS" id="PR02055">
    <property type="entry name" value="PROTEINF105"/>
</dbReference>
<accession>A0A8C4Z482</accession>
<dbReference type="GO" id="GO:0005737">
    <property type="term" value="C:cytoplasm"/>
    <property type="evidence" value="ECO:0007669"/>
    <property type="project" value="UniProtKB-SubCell"/>
</dbReference>
<dbReference type="GO" id="GO:0004843">
    <property type="term" value="F:cysteine-type deubiquitinase activity"/>
    <property type="evidence" value="ECO:0007669"/>
    <property type="project" value="TreeGrafter"/>
</dbReference>